<sequence length="73" mass="8429">MHHRGRFSNGNKLTSQQEGIRQKEHQCLVEEDFRRDSAIAHGDPSTSARRLDDELTPQHRGIPWATHSGIWNQ</sequence>
<evidence type="ECO:0000313" key="2">
    <source>
        <dbReference type="Proteomes" id="UP001062846"/>
    </source>
</evidence>
<dbReference type="Proteomes" id="UP001062846">
    <property type="component" value="Chromosome 10"/>
</dbReference>
<comment type="caution">
    <text evidence="1">The sequence shown here is derived from an EMBL/GenBank/DDBJ whole genome shotgun (WGS) entry which is preliminary data.</text>
</comment>
<evidence type="ECO:0000313" key="1">
    <source>
        <dbReference type="EMBL" id="KAI8535641.1"/>
    </source>
</evidence>
<organism evidence="1 2">
    <name type="scientific">Rhododendron molle</name>
    <name type="common">Chinese azalea</name>
    <name type="synonym">Azalea mollis</name>
    <dbReference type="NCBI Taxonomy" id="49168"/>
    <lineage>
        <taxon>Eukaryota</taxon>
        <taxon>Viridiplantae</taxon>
        <taxon>Streptophyta</taxon>
        <taxon>Embryophyta</taxon>
        <taxon>Tracheophyta</taxon>
        <taxon>Spermatophyta</taxon>
        <taxon>Magnoliopsida</taxon>
        <taxon>eudicotyledons</taxon>
        <taxon>Gunneridae</taxon>
        <taxon>Pentapetalae</taxon>
        <taxon>asterids</taxon>
        <taxon>Ericales</taxon>
        <taxon>Ericaceae</taxon>
        <taxon>Ericoideae</taxon>
        <taxon>Rhodoreae</taxon>
        <taxon>Rhododendron</taxon>
    </lineage>
</organism>
<reference evidence="1" key="1">
    <citation type="submission" date="2022-02" db="EMBL/GenBank/DDBJ databases">
        <title>Plant Genome Project.</title>
        <authorList>
            <person name="Zhang R.-G."/>
        </authorList>
    </citation>
    <scope>NUCLEOTIDE SEQUENCE</scope>
    <source>
        <strain evidence="1">AT1</strain>
    </source>
</reference>
<dbReference type="EMBL" id="CM046397">
    <property type="protein sequence ID" value="KAI8535641.1"/>
    <property type="molecule type" value="Genomic_DNA"/>
</dbReference>
<keyword evidence="2" id="KW-1185">Reference proteome</keyword>
<proteinExistence type="predicted"/>
<name>A0ACC0M502_RHOML</name>
<gene>
    <name evidence="1" type="ORF">RHMOL_Rhmol10G0189600</name>
</gene>
<accession>A0ACC0M502</accession>
<protein>
    <submittedName>
        <fullName evidence="1">Uncharacterized protein</fullName>
    </submittedName>
</protein>